<gene>
    <name evidence="3" type="ORF">RHGRI_005094</name>
</gene>
<feature type="region of interest" description="Disordered" evidence="1">
    <location>
        <begin position="173"/>
        <end position="200"/>
    </location>
</feature>
<feature type="domain" description="DUF4283" evidence="2">
    <location>
        <begin position="350"/>
        <end position="431"/>
    </location>
</feature>
<dbReference type="InterPro" id="IPR040256">
    <property type="entry name" value="At4g02000-like"/>
</dbReference>
<feature type="compositionally biased region" description="Polar residues" evidence="1">
    <location>
        <begin position="60"/>
        <end position="71"/>
    </location>
</feature>
<accession>A0AAV6LAZ0</accession>
<feature type="region of interest" description="Disordered" evidence="1">
    <location>
        <begin position="283"/>
        <end position="306"/>
    </location>
</feature>
<name>A0AAV6LAZ0_9ERIC</name>
<feature type="region of interest" description="Disordered" evidence="1">
    <location>
        <begin position="630"/>
        <end position="696"/>
    </location>
</feature>
<dbReference type="Proteomes" id="UP000823749">
    <property type="component" value="Chromosome 2"/>
</dbReference>
<dbReference type="EMBL" id="JACTNZ010000002">
    <property type="protein sequence ID" value="KAG5562240.1"/>
    <property type="molecule type" value="Genomic_DNA"/>
</dbReference>
<evidence type="ECO:0000313" key="3">
    <source>
        <dbReference type="EMBL" id="KAG5562240.1"/>
    </source>
</evidence>
<reference evidence="3" key="1">
    <citation type="submission" date="2020-08" db="EMBL/GenBank/DDBJ databases">
        <title>Plant Genome Project.</title>
        <authorList>
            <person name="Zhang R.-G."/>
        </authorList>
    </citation>
    <scope>NUCLEOTIDE SEQUENCE</scope>
    <source>
        <strain evidence="3">WSP0</strain>
        <tissue evidence="3">Leaf</tissue>
    </source>
</reference>
<feature type="compositionally biased region" description="Low complexity" evidence="1">
    <location>
        <begin position="72"/>
        <end position="91"/>
    </location>
</feature>
<dbReference type="PANTHER" id="PTHR31286">
    <property type="entry name" value="GLYCINE-RICH CELL WALL STRUCTURAL PROTEIN 1.8-LIKE"/>
    <property type="match status" value="1"/>
</dbReference>
<proteinExistence type="predicted"/>
<dbReference type="Pfam" id="PF14111">
    <property type="entry name" value="DUF4283"/>
    <property type="match status" value="1"/>
</dbReference>
<evidence type="ECO:0000313" key="4">
    <source>
        <dbReference type="Proteomes" id="UP000823749"/>
    </source>
</evidence>
<evidence type="ECO:0000259" key="2">
    <source>
        <dbReference type="Pfam" id="PF14111"/>
    </source>
</evidence>
<feature type="region of interest" description="Disordered" evidence="1">
    <location>
        <begin position="60"/>
        <end position="109"/>
    </location>
</feature>
<dbReference type="PANTHER" id="PTHR31286:SF180">
    <property type="entry name" value="OS10G0362600 PROTEIN"/>
    <property type="match status" value="1"/>
</dbReference>
<keyword evidence="4" id="KW-1185">Reference proteome</keyword>
<protein>
    <recommendedName>
        <fullName evidence="2">DUF4283 domain-containing protein</fullName>
    </recommendedName>
</protein>
<organism evidence="3 4">
    <name type="scientific">Rhododendron griersonianum</name>
    <dbReference type="NCBI Taxonomy" id="479676"/>
    <lineage>
        <taxon>Eukaryota</taxon>
        <taxon>Viridiplantae</taxon>
        <taxon>Streptophyta</taxon>
        <taxon>Embryophyta</taxon>
        <taxon>Tracheophyta</taxon>
        <taxon>Spermatophyta</taxon>
        <taxon>Magnoliopsida</taxon>
        <taxon>eudicotyledons</taxon>
        <taxon>Gunneridae</taxon>
        <taxon>Pentapetalae</taxon>
        <taxon>asterids</taxon>
        <taxon>Ericales</taxon>
        <taxon>Ericaceae</taxon>
        <taxon>Ericoideae</taxon>
        <taxon>Rhodoreae</taxon>
        <taxon>Rhododendron</taxon>
    </lineage>
</organism>
<dbReference type="InterPro" id="IPR025558">
    <property type="entry name" value="DUF4283"/>
</dbReference>
<dbReference type="AlphaFoldDB" id="A0AAV6LAZ0"/>
<comment type="caution">
    <text evidence="3">The sequence shown here is derived from an EMBL/GenBank/DDBJ whole genome shotgun (WGS) entry which is preliminary data.</text>
</comment>
<sequence length="696" mass="77370">MTDGTVSMADGLGLKALDSHELRRRHQLLDPHQNSQIQTLHLGNPSNPILFELDSPHMLTSNESDSRFNNGGTVPIPSSISTSIGSGAPSPNSSKIPNPFQEHQQQDTEERLGVLSPKHNQSNSARKLHQDSEARMLEIVGHLEDELNNSEDPFVLDVVTAKLQDIQQAWRRAADHTSPPSSGFGIHKPNSPKKKEADQRAQVVHLHGNTYQFQRTTAEVRNSNPTPKIVLNPCGNPYVEGDPNLGYSLQDTKPRNAPPHLISKHEAGSSSHEMGFEPQTQLKTNFHTKPPQTQQPFPKPNSGKNKLKPKNWASLLQSQSPSLDMKLEYFPDLQKGKEAIVEIDVELTDAGNWNRYLVGHFLDGNMAYPLLVSTTRYQWKELFVAVKSDVSGFYLFEFKDEQAKLQVLEGGPYFFSQKYLVLRDWHRMMKPLKDQPTKIPAWVKFHDLPLELWNQECLSRVASTVGRPIHVDQATARSSKQPGLLHTKSTKVRVCIEISADHELPDEVAVTVQGEKVVVPIEYQVLPPMCSQCHVFGHATSKCSKQAVVPPSQLEWQVVKRGKQKAVEQSSLVKNVHPHQSPLPHVLSEASPLVQSKLGEHTEVTEDDVELLEVLESVVSSVVSNEAANKDSVVARSGTSTRSDDQQPVGDEKQGKPPDVKHAIPDVKLLLGGSKKASHNGRNRSQSKGSSHKKRK</sequence>
<evidence type="ECO:0000256" key="1">
    <source>
        <dbReference type="SAM" id="MobiDB-lite"/>
    </source>
</evidence>
<feature type="compositionally biased region" description="Basic and acidic residues" evidence="1">
    <location>
        <begin position="642"/>
        <end position="665"/>
    </location>
</feature>